<dbReference type="InterPro" id="IPR010099">
    <property type="entry name" value="SDR39U1"/>
</dbReference>
<dbReference type="Pfam" id="PF01370">
    <property type="entry name" value="Epimerase"/>
    <property type="match status" value="1"/>
</dbReference>
<proteinExistence type="inferred from homology"/>
<dbReference type="Proteomes" id="UP000248066">
    <property type="component" value="Unassembled WGS sequence"/>
</dbReference>
<dbReference type="Gene3D" id="3.40.50.720">
    <property type="entry name" value="NAD(P)-binding Rossmann-like Domain"/>
    <property type="match status" value="1"/>
</dbReference>
<dbReference type="AlphaFoldDB" id="A0A2W0HJB9"/>
<dbReference type="NCBIfam" id="TIGR01777">
    <property type="entry name" value="yfcH"/>
    <property type="match status" value="1"/>
</dbReference>
<dbReference type="PANTHER" id="PTHR11092:SF0">
    <property type="entry name" value="EPIMERASE FAMILY PROTEIN SDR39U1"/>
    <property type="match status" value="1"/>
</dbReference>
<dbReference type="PANTHER" id="PTHR11092">
    <property type="entry name" value="SUGAR NUCLEOTIDE EPIMERASE RELATED"/>
    <property type="match status" value="1"/>
</dbReference>
<comment type="caution">
    <text evidence="4">The sequence shown here is derived from an EMBL/GenBank/DDBJ whole genome shotgun (WGS) entry which is preliminary data.</text>
</comment>
<keyword evidence="5" id="KW-1185">Reference proteome</keyword>
<dbReference type="SUPFAM" id="SSF51735">
    <property type="entry name" value="NAD(P)-binding Rossmann-fold domains"/>
    <property type="match status" value="1"/>
</dbReference>
<accession>A0A2W0HJB9</accession>
<reference evidence="4 5" key="1">
    <citation type="submission" date="2017-10" db="EMBL/GenBank/DDBJ databases">
        <title>Bacillus sp. nov., a halophilic bacterium isolated from a Yangshapao Lake.</title>
        <authorList>
            <person name="Wang H."/>
        </authorList>
    </citation>
    <scope>NUCLEOTIDE SEQUENCE [LARGE SCALE GENOMIC DNA]</scope>
    <source>
        <strain evidence="4 5">YSP-3</strain>
    </source>
</reference>
<name>A0A2W0HJB9_9BACI</name>
<gene>
    <name evidence="4" type="ORF">CR205_14645</name>
</gene>
<comment type="similarity">
    <text evidence="1">Belongs to the NAD(P)-dependent epimerase/dehydratase family. SDR39U1 subfamily.</text>
</comment>
<evidence type="ECO:0000259" key="2">
    <source>
        <dbReference type="Pfam" id="PF01370"/>
    </source>
</evidence>
<sequence length="301" mass="33575">MKIAIAGGSGFIGTALTEKLTSSGHEVFILTRNKENKPEKENVTYVEWLKEDTEPEKELNGVDTIVNLAGENLNSGRWTDEQKKKIMDSRITATRSVMELIENLEPKPEALINASAVGYYGTSFTETFTESHSKSGDDFLAEVCQRWEEEASHAIKHDLRTAYMRFGMVLDDEEGALKQMLLPFKMFAGGPLGTGKQWMSWVHIEDVTGAIQYAIENRDISGPVNVTAPEPVQMNEFGKTLADVINRPYWLPAPSFALKTALGDMSVLVLEGQKVIPEKLNNSGYEFHYPELKPALEDLLT</sequence>
<dbReference type="InterPro" id="IPR001509">
    <property type="entry name" value="Epimerase_deHydtase"/>
</dbReference>
<protein>
    <submittedName>
        <fullName evidence="4">TIGR01777 family protein</fullName>
    </submittedName>
</protein>
<feature type="domain" description="NAD-dependent epimerase/dehydratase" evidence="2">
    <location>
        <begin position="3"/>
        <end position="219"/>
    </location>
</feature>
<evidence type="ECO:0000313" key="4">
    <source>
        <dbReference type="EMBL" id="PYZ96909.1"/>
    </source>
</evidence>
<evidence type="ECO:0000313" key="5">
    <source>
        <dbReference type="Proteomes" id="UP000248066"/>
    </source>
</evidence>
<feature type="domain" description="DUF1731" evidence="3">
    <location>
        <begin position="253"/>
        <end position="299"/>
    </location>
</feature>
<dbReference type="InterPro" id="IPR013549">
    <property type="entry name" value="DUF1731"/>
</dbReference>
<organism evidence="4 5">
    <name type="scientific">Alteribacter lacisalsi</name>
    <dbReference type="NCBI Taxonomy" id="2045244"/>
    <lineage>
        <taxon>Bacteria</taxon>
        <taxon>Bacillati</taxon>
        <taxon>Bacillota</taxon>
        <taxon>Bacilli</taxon>
        <taxon>Bacillales</taxon>
        <taxon>Bacillaceae</taxon>
        <taxon>Alteribacter</taxon>
    </lineage>
</organism>
<evidence type="ECO:0000256" key="1">
    <source>
        <dbReference type="ARBA" id="ARBA00009353"/>
    </source>
</evidence>
<dbReference type="RefSeq" id="WP_110520849.1">
    <property type="nucleotide sequence ID" value="NZ_PDOF01000002.1"/>
</dbReference>
<dbReference type="CDD" id="cd05242">
    <property type="entry name" value="SDR_a8"/>
    <property type="match status" value="1"/>
</dbReference>
<dbReference type="EMBL" id="PDOF01000002">
    <property type="protein sequence ID" value="PYZ96909.1"/>
    <property type="molecule type" value="Genomic_DNA"/>
</dbReference>
<dbReference type="OrthoDB" id="9801773at2"/>
<dbReference type="Pfam" id="PF08338">
    <property type="entry name" value="DUF1731"/>
    <property type="match status" value="1"/>
</dbReference>
<dbReference type="InterPro" id="IPR036291">
    <property type="entry name" value="NAD(P)-bd_dom_sf"/>
</dbReference>
<evidence type="ECO:0000259" key="3">
    <source>
        <dbReference type="Pfam" id="PF08338"/>
    </source>
</evidence>